<dbReference type="Pfam" id="PF08800">
    <property type="entry name" value="BT4734-like_N"/>
    <property type="match status" value="1"/>
</dbReference>
<dbReference type="PANTHER" id="PTHR34985:SF1">
    <property type="entry name" value="SLR0554 PROTEIN"/>
    <property type="match status" value="1"/>
</dbReference>
<dbReference type="EMBL" id="LR797049">
    <property type="protein sequence ID" value="CAB4183592.1"/>
    <property type="molecule type" value="Genomic_DNA"/>
</dbReference>
<protein>
    <submittedName>
        <fullName evidence="4">Virulence-protein E, N-terminal</fullName>
    </submittedName>
</protein>
<organism evidence="4">
    <name type="scientific">uncultured Caudovirales phage</name>
    <dbReference type="NCBI Taxonomy" id="2100421"/>
    <lineage>
        <taxon>Viruses</taxon>
        <taxon>Duplodnaviria</taxon>
        <taxon>Heunggongvirae</taxon>
        <taxon>Uroviricota</taxon>
        <taxon>Caudoviricetes</taxon>
        <taxon>Peduoviridae</taxon>
        <taxon>Maltschvirus</taxon>
        <taxon>Maltschvirus maltsch</taxon>
    </lineage>
</organism>
<dbReference type="Pfam" id="PF05272">
    <property type="entry name" value="VapE-like_dom"/>
    <property type="match status" value="1"/>
</dbReference>
<evidence type="ECO:0000313" key="4">
    <source>
        <dbReference type="EMBL" id="CAB4183592.1"/>
    </source>
</evidence>
<dbReference type="Pfam" id="PF08707">
    <property type="entry name" value="PriCT_2"/>
    <property type="match status" value="1"/>
</dbReference>
<name>A0A6J5QIN3_9CAUD</name>
<accession>A0A6J5QIN3</accession>
<dbReference type="InterPro" id="IPR007936">
    <property type="entry name" value="VapE-like_dom"/>
</dbReference>
<reference evidence="4" key="1">
    <citation type="submission" date="2020-05" db="EMBL/GenBank/DDBJ databases">
        <authorList>
            <person name="Chiriac C."/>
            <person name="Salcher M."/>
            <person name="Ghai R."/>
            <person name="Kavagutti S V."/>
        </authorList>
    </citation>
    <scope>NUCLEOTIDE SEQUENCE</scope>
</reference>
<feature type="domain" description="BT4734-like N-terminal" evidence="3">
    <location>
        <begin position="53"/>
        <end position="162"/>
    </location>
</feature>
<dbReference type="GO" id="GO:0016817">
    <property type="term" value="F:hydrolase activity, acting on acid anhydrides"/>
    <property type="evidence" value="ECO:0007669"/>
    <property type="project" value="InterPro"/>
</dbReference>
<dbReference type="InterPro" id="IPR014907">
    <property type="entry name" value="BT4734-like_N"/>
</dbReference>
<feature type="domain" description="Virulence-associated protein E-like" evidence="1">
    <location>
        <begin position="440"/>
        <end position="631"/>
    </location>
</feature>
<gene>
    <name evidence="4" type="ORF">UFOVP1106_16</name>
</gene>
<dbReference type="PANTHER" id="PTHR34985">
    <property type="entry name" value="SLR0554 PROTEIN"/>
    <property type="match status" value="1"/>
</dbReference>
<evidence type="ECO:0000259" key="1">
    <source>
        <dbReference type="Pfam" id="PF05272"/>
    </source>
</evidence>
<feature type="domain" description="Primase C-terminal 2" evidence="2">
    <location>
        <begin position="205"/>
        <end position="271"/>
    </location>
</feature>
<proteinExistence type="predicted"/>
<dbReference type="InterPro" id="IPR014819">
    <property type="entry name" value="PriCT_2"/>
</dbReference>
<evidence type="ECO:0000259" key="3">
    <source>
        <dbReference type="Pfam" id="PF08800"/>
    </source>
</evidence>
<sequence>MDISLFVGFKGSPHTSTGSTTITDFISSIKYGTWREQVEPIRLEENKDKREILKKKLPTVTIGGLFKIRSAETLIKHSGFICIDIDCYTDKSELAADPYTYSLFKSVSGKGLAVIAKINPEKHAESYNWLASYYYAKYGITSDPLPKNVASLRFVSYDPDIFVNEKSLKAKTIIDKPKKVQSMPIILPQNKVEELIKEVCDRGINIAEDYADFLNLGFALWNGFGEDGRRYYHTLCSASSKYLYTQCDKQYNICSRVNPGTKTVTVGTFYWLLKKNGIQLPVENKRAVQLAAQGKKNGRSKEGILKQLVELENISEQEAEIITAEVMKRDDIEVNKLAKTPEELIPALIDWIGLNHPIRINSITKMIEENGTEVKKERLNTIYLRARIFFNSKDITKDIVESVIFSDHIPTFNPIAEYIERNRHRTNSGNIDNLIASIETDTPCSEIYIRKWLLSLVAAYEGNPVRSVLSFVGGQNTGKTEWFRRLMPSALRKYYAESKLDNGKDDELLMCQKLIVMDDEMGGKSRFDEKRFKDLTSKHTFSLRAPYGRYNEDFKRLAVLCGTSNEVDIINDPTGNTRILPVNIISIHHDKYNSVDKDELFMEVVRAYESGEEWQLNKSELAELSNATTEFEKMPFERELISQFFKAESEGGFVEYLTATQIKNYLETNTHQKIFNMTRFGIELKKILGDSIYKKQNGVLSKVYAVIKTDAYNPITALNSQMLDNEPTPF</sequence>
<evidence type="ECO:0000259" key="2">
    <source>
        <dbReference type="Pfam" id="PF08707"/>
    </source>
</evidence>